<feature type="region of interest" description="Disordered" evidence="1">
    <location>
        <begin position="624"/>
        <end position="750"/>
    </location>
</feature>
<name>A0ABQ8K4M2_9APHY</name>
<dbReference type="GeneID" id="71998283"/>
<dbReference type="InterPro" id="IPR001810">
    <property type="entry name" value="F-box_dom"/>
</dbReference>
<feature type="domain" description="F-box" evidence="2">
    <location>
        <begin position="59"/>
        <end position="105"/>
    </location>
</feature>
<proteinExistence type="predicted"/>
<accession>A0ABQ8K4M2</accession>
<comment type="caution">
    <text evidence="3">The sequence shown here is derived from an EMBL/GenBank/DDBJ whole genome shotgun (WGS) entry which is preliminary data.</text>
</comment>
<feature type="compositionally biased region" description="Basic and acidic residues" evidence="1">
    <location>
        <begin position="659"/>
        <end position="675"/>
    </location>
</feature>
<gene>
    <name evidence="3" type="ORF">C8Q71DRAFT_287000</name>
</gene>
<feature type="compositionally biased region" description="Basic and acidic residues" evidence="1">
    <location>
        <begin position="150"/>
        <end position="160"/>
    </location>
</feature>
<feature type="region of interest" description="Disordered" evidence="1">
    <location>
        <begin position="1"/>
        <end position="52"/>
    </location>
</feature>
<dbReference type="InterPro" id="IPR009976">
    <property type="entry name" value="Sec10-like"/>
</dbReference>
<feature type="compositionally biased region" description="Polar residues" evidence="1">
    <location>
        <begin position="711"/>
        <end position="731"/>
    </location>
</feature>
<feature type="compositionally biased region" description="Low complexity" evidence="1">
    <location>
        <begin position="32"/>
        <end position="49"/>
    </location>
</feature>
<feature type="compositionally biased region" description="Acidic residues" evidence="1">
    <location>
        <begin position="683"/>
        <end position="708"/>
    </location>
</feature>
<organism evidence="3 4">
    <name type="scientific">Rhodofomes roseus</name>
    <dbReference type="NCBI Taxonomy" id="34475"/>
    <lineage>
        <taxon>Eukaryota</taxon>
        <taxon>Fungi</taxon>
        <taxon>Dikarya</taxon>
        <taxon>Basidiomycota</taxon>
        <taxon>Agaricomycotina</taxon>
        <taxon>Agaricomycetes</taxon>
        <taxon>Polyporales</taxon>
        <taxon>Rhodofomes</taxon>
    </lineage>
</organism>
<feature type="compositionally biased region" description="Low complexity" evidence="1">
    <location>
        <begin position="15"/>
        <end position="25"/>
    </location>
</feature>
<keyword evidence="4" id="KW-1185">Reference proteome</keyword>
<dbReference type="EMBL" id="JADCUA010000024">
    <property type="protein sequence ID" value="KAH9831837.1"/>
    <property type="molecule type" value="Genomic_DNA"/>
</dbReference>
<feature type="region of interest" description="Disordered" evidence="1">
    <location>
        <begin position="214"/>
        <end position="234"/>
    </location>
</feature>
<dbReference type="InterPro" id="IPR048627">
    <property type="entry name" value="Sec10_HB"/>
</dbReference>
<dbReference type="Pfam" id="PF07393">
    <property type="entry name" value="Sec10_HB"/>
    <property type="match status" value="2"/>
</dbReference>
<feature type="compositionally biased region" description="Low complexity" evidence="1">
    <location>
        <begin position="732"/>
        <end position="744"/>
    </location>
</feature>
<dbReference type="Proteomes" id="UP000814176">
    <property type="component" value="Unassembled WGS sequence"/>
</dbReference>
<evidence type="ECO:0000313" key="3">
    <source>
        <dbReference type="EMBL" id="KAH9831837.1"/>
    </source>
</evidence>
<dbReference type="PROSITE" id="PS50181">
    <property type="entry name" value="FBOX"/>
    <property type="match status" value="1"/>
</dbReference>
<dbReference type="PANTHER" id="PTHR12100:SF1">
    <property type="entry name" value="RECYCLIN-1"/>
    <property type="match status" value="1"/>
</dbReference>
<evidence type="ECO:0000256" key="1">
    <source>
        <dbReference type="SAM" id="MobiDB-lite"/>
    </source>
</evidence>
<dbReference type="RefSeq" id="XP_047774934.1">
    <property type="nucleotide sequence ID" value="XM_047917551.1"/>
</dbReference>
<dbReference type="PANTHER" id="PTHR12100">
    <property type="entry name" value="SEC10"/>
    <property type="match status" value="1"/>
</dbReference>
<feature type="region of interest" description="Disordered" evidence="1">
    <location>
        <begin position="150"/>
        <end position="172"/>
    </location>
</feature>
<reference evidence="3 4" key="1">
    <citation type="journal article" date="2021" name="Environ. Microbiol.">
        <title>Gene family expansions and transcriptome signatures uncover fungal adaptations to wood decay.</title>
        <authorList>
            <person name="Hage H."/>
            <person name="Miyauchi S."/>
            <person name="Viragh M."/>
            <person name="Drula E."/>
            <person name="Min B."/>
            <person name="Chaduli D."/>
            <person name="Navarro D."/>
            <person name="Favel A."/>
            <person name="Norest M."/>
            <person name="Lesage-Meessen L."/>
            <person name="Balint B."/>
            <person name="Merenyi Z."/>
            <person name="de Eugenio L."/>
            <person name="Morin E."/>
            <person name="Martinez A.T."/>
            <person name="Baldrian P."/>
            <person name="Stursova M."/>
            <person name="Martinez M.J."/>
            <person name="Novotny C."/>
            <person name="Magnuson J.K."/>
            <person name="Spatafora J.W."/>
            <person name="Maurice S."/>
            <person name="Pangilinan J."/>
            <person name="Andreopoulos W."/>
            <person name="LaButti K."/>
            <person name="Hundley H."/>
            <person name="Na H."/>
            <person name="Kuo A."/>
            <person name="Barry K."/>
            <person name="Lipzen A."/>
            <person name="Henrissat B."/>
            <person name="Riley R."/>
            <person name="Ahrendt S."/>
            <person name="Nagy L.G."/>
            <person name="Grigoriev I.V."/>
            <person name="Martin F."/>
            <person name="Rosso M.N."/>
        </authorList>
    </citation>
    <scope>NUCLEOTIDE SEQUENCE [LARGE SCALE GENOMIC DNA]</scope>
    <source>
        <strain evidence="3 4">CIRM-BRFM 1785</strain>
    </source>
</reference>
<evidence type="ECO:0000313" key="4">
    <source>
        <dbReference type="Proteomes" id="UP000814176"/>
    </source>
</evidence>
<sequence>MDKFTTLEPVRLYNSPASSTPSSSSKRLSIFSPLTPRPAASSSSPFANAHLRQRGPAPFERIGRLPADLHILLLTHVAVPDLPAYARACRATGALVRDERVWEQRWRMFGLDDGLGDDVQGYAKNASANGRASTDSSAKGKGHLHEVLGVLEERSRERNGATKGGAPPTLTVDIGDDEFGDFASGAEGSAVLNAPADEMGDFVGAFSNTTIGTPRPGSAFPTFTSPPTPSAPSKPTFRAQYIRAHTLLKPLVPALYAPPHAVLSTLFPPSSSPSPSPFQTPLQQAHTLRLLALFLSSRVKPLRSWSALAAALRAATDRFEDALLTAFDVADGRADEAGMREAAEASWEVFDRSGGDGRSSTFGDRGSSGGELHWELGTVWIEKREIFYEQSKWRPLDNFTQDGELDFDAMDAFVGEVLGALREHGARAVRVFPPATGVLLAFADRLAGDVVGEYTAPLLTRARELSNETFLKACAASFKEAWRMADVILETAAERSDSCVTKAQAEDVVYRMFEPNMDEYLDEEIEFVKGCFERTCRTWEVELLQQSGPAIPGQSKTAEHAHVRFIGSSNPAQVKRNVLASFADVLLLPVTIVPRTAATVGKAVVAGGSAAVQGISMLNPQKWGGTATGAPNSVEGGSGGGIGKRFSKLSPWRQSRGSVDYKKNGYTQDFEKGKDGSTLFEIGDADEEADGDGEDEGEFVNADVDDEKTDQWSVSSSTTAHSQPAPSILSKTTSSSTSTSTRTSVPLPSPQPTSFDKFDLLLSIDVALELIHADRESLKRAETFSGYPGQYGHRVRDTIEEIFVLLLQALGERHVKPGFDSATQQMRTYQPAEHEETRSVAPLLQFFELVHMGDTIQSMVQVYFDKELAPHIDRTDFLNSVVREKKRFEDVLDDCVAAGLNAGTDALMNQVEHIISKLTGPRAYYPQEGAPLELGPTKGCVEAIQCLKMHCQLLKGSTSKEVLEVFYQEIGIRLIAILQKHLKRQIISLNGGFQVIADLNAYHTFIASLKVSSIASEFSYLKMLGHVYVVEDAKDLAQIVRDVTRYGGAYKPEDVYEFIQRRADWKRIEKTVDKTMYNLSFKEDCVIC</sequence>
<evidence type="ECO:0000259" key="2">
    <source>
        <dbReference type="PROSITE" id="PS50181"/>
    </source>
</evidence>
<protein>
    <submittedName>
        <fullName evidence="3">Exocyst complex component Sec10-domain-containing protein</fullName>
    </submittedName>
</protein>